<evidence type="ECO:0000256" key="1">
    <source>
        <dbReference type="SAM" id="Phobius"/>
    </source>
</evidence>
<sequence length="394" mass="42040">MAAPRKLDSADLLRRLRARRSELTAQPAPADRAAEEAAASLAPSGPGIAAVPADLTAHDVATMSLPDVEATAEVVSSRIEGTLIETYRHLRLVMVAAAPAILVAIATVWNAGYAGLPSISHYYYTPARIVFVGALVTAAAALLALSGRGAQRGWLDLAALFAPLIALVPTRIANGEVPGWDAVCPSGTECIPAEAYASIATGVAVWFVFAVLVIGYGVLAALLRRSGRDAVAAQVPRSARATWTPLVAGAVIIVFAAAAWIWARETFLDRAHLVSASLFFVIITIVALGQARRMHLEPDPSPPAGWWHRFVRRLRREIAWLPRIFTTFPGWIAFLLAADIVAGLLVLLLDLTAPIVVGGRAIGTVFLVEAVALVLFTVFWGFETVRKWNEADPD</sequence>
<keyword evidence="1" id="KW-0812">Transmembrane</keyword>
<feature type="transmembrane region" description="Helical" evidence="1">
    <location>
        <begin position="123"/>
        <end position="145"/>
    </location>
</feature>
<evidence type="ECO:0000313" key="2">
    <source>
        <dbReference type="EMBL" id="WEK14867.1"/>
    </source>
</evidence>
<proteinExistence type="predicted"/>
<name>A0AAJ5W599_9MICO</name>
<feature type="transmembrane region" description="Helical" evidence="1">
    <location>
        <begin position="243"/>
        <end position="263"/>
    </location>
</feature>
<evidence type="ECO:0000313" key="3">
    <source>
        <dbReference type="Proteomes" id="UP001213972"/>
    </source>
</evidence>
<keyword evidence="1" id="KW-1133">Transmembrane helix</keyword>
<organism evidence="2 3">
    <name type="scientific">Candidatus Microbacterium phytovorans</name>
    <dbReference type="NCBI Taxonomy" id="3121374"/>
    <lineage>
        <taxon>Bacteria</taxon>
        <taxon>Bacillati</taxon>
        <taxon>Actinomycetota</taxon>
        <taxon>Actinomycetes</taxon>
        <taxon>Micrococcales</taxon>
        <taxon>Microbacteriaceae</taxon>
        <taxon>Microbacterium</taxon>
    </lineage>
</organism>
<feature type="transmembrane region" description="Helical" evidence="1">
    <location>
        <begin position="157"/>
        <end position="175"/>
    </location>
</feature>
<dbReference type="Proteomes" id="UP001213972">
    <property type="component" value="Chromosome"/>
</dbReference>
<accession>A0AAJ5W599</accession>
<feature type="transmembrane region" description="Helical" evidence="1">
    <location>
        <begin position="92"/>
        <end position="111"/>
    </location>
</feature>
<keyword evidence="1" id="KW-0472">Membrane</keyword>
<reference evidence="2" key="1">
    <citation type="submission" date="2023-03" db="EMBL/GenBank/DDBJ databases">
        <title>Andean soil-derived lignocellulolytic bacterial consortium as a source of novel taxa and putative plastic-active enzymes.</title>
        <authorList>
            <person name="Diaz-Garcia L."/>
            <person name="Chuvochina M."/>
            <person name="Feuerriegel G."/>
            <person name="Bunk B."/>
            <person name="Sproer C."/>
            <person name="Streit W.R."/>
            <person name="Rodriguez L.M."/>
            <person name="Overmann J."/>
            <person name="Jimenez D.J."/>
        </authorList>
    </citation>
    <scope>NUCLEOTIDE SEQUENCE</scope>
    <source>
        <strain evidence="2">MAG 4610</strain>
    </source>
</reference>
<feature type="transmembrane region" description="Helical" evidence="1">
    <location>
        <begin position="361"/>
        <end position="382"/>
    </location>
</feature>
<protein>
    <submittedName>
        <fullName evidence="2">Uncharacterized protein</fullName>
    </submittedName>
</protein>
<feature type="transmembrane region" description="Helical" evidence="1">
    <location>
        <begin position="269"/>
        <end position="288"/>
    </location>
</feature>
<dbReference type="EMBL" id="CP119321">
    <property type="protein sequence ID" value="WEK14867.1"/>
    <property type="molecule type" value="Genomic_DNA"/>
</dbReference>
<feature type="transmembrane region" description="Helical" evidence="1">
    <location>
        <begin position="195"/>
        <end position="223"/>
    </location>
</feature>
<gene>
    <name evidence="2" type="ORF">P0Y48_06670</name>
</gene>
<feature type="transmembrane region" description="Helical" evidence="1">
    <location>
        <begin position="320"/>
        <end position="349"/>
    </location>
</feature>
<dbReference type="AlphaFoldDB" id="A0AAJ5W599"/>